<gene>
    <name evidence="1" type="ORF">AAL_00866</name>
</gene>
<organism evidence="1 2">
    <name type="scientific">Moelleriella libera RCEF 2490</name>
    <dbReference type="NCBI Taxonomy" id="1081109"/>
    <lineage>
        <taxon>Eukaryota</taxon>
        <taxon>Fungi</taxon>
        <taxon>Dikarya</taxon>
        <taxon>Ascomycota</taxon>
        <taxon>Pezizomycotina</taxon>
        <taxon>Sordariomycetes</taxon>
        <taxon>Hypocreomycetidae</taxon>
        <taxon>Hypocreales</taxon>
        <taxon>Clavicipitaceae</taxon>
        <taxon>Moelleriella</taxon>
    </lineage>
</organism>
<dbReference type="AlphaFoldDB" id="A0A166V8X6"/>
<dbReference type="OrthoDB" id="443402at2759"/>
<evidence type="ECO:0000313" key="2">
    <source>
        <dbReference type="Proteomes" id="UP000078544"/>
    </source>
</evidence>
<dbReference type="Proteomes" id="UP000078544">
    <property type="component" value="Unassembled WGS sequence"/>
</dbReference>
<accession>A0A166V8X6</accession>
<name>A0A166V8X6_9HYPO</name>
<evidence type="ECO:0000313" key="1">
    <source>
        <dbReference type="EMBL" id="OAA33401.1"/>
    </source>
</evidence>
<proteinExistence type="predicted"/>
<sequence>MPFRVAVTASPEVFNLLHSPRMTDRIEWIASARRKSFRGVMSDTTNIPKATPWRNSKRWLNQATWTSSLPGKVWACKSTPMKYIEHTDRVTALLKAWTTPASLVVATSCNFKEVEADDANAA</sequence>
<reference evidence="1 2" key="1">
    <citation type="journal article" date="2016" name="Genome Biol. Evol.">
        <title>Divergent and convergent evolution of fungal pathogenicity.</title>
        <authorList>
            <person name="Shang Y."/>
            <person name="Xiao G."/>
            <person name="Zheng P."/>
            <person name="Cen K."/>
            <person name="Zhan S."/>
            <person name="Wang C."/>
        </authorList>
    </citation>
    <scope>NUCLEOTIDE SEQUENCE [LARGE SCALE GENOMIC DNA]</scope>
    <source>
        <strain evidence="1 2">RCEF 2490</strain>
    </source>
</reference>
<comment type="caution">
    <text evidence="1">The sequence shown here is derived from an EMBL/GenBank/DDBJ whole genome shotgun (WGS) entry which is preliminary data.</text>
</comment>
<protein>
    <submittedName>
        <fullName evidence="1">Uncharacterized protein</fullName>
    </submittedName>
</protein>
<keyword evidence="2" id="KW-1185">Reference proteome</keyword>
<dbReference type="EMBL" id="AZGY01000001">
    <property type="protein sequence ID" value="OAA33401.1"/>
    <property type="molecule type" value="Genomic_DNA"/>
</dbReference>